<sequence>MHHLLSAVSTRSGLLTWKTMARFRQASLMLSRPLVFLKIASTSISLMCRVRMLDGIELHLQDKSTHALGAFKYSLI</sequence>
<gene>
    <name evidence="1" type="ORF">QTG54_004044</name>
</gene>
<comment type="caution">
    <text evidence="1">The sequence shown here is derived from an EMBL/GenBank/DDBJ whole genome shotgun (WGS) entry which is preliminary data.</text>
</comment>
<evidence type="ECO:0000313" key="2">
    <source>
        <dbReference type="Proteomes" id="UP001224775"/>
    </source>
</evidence>
<name>A0AAD8YF77_9STRA</name>
<dbReference type="AlphaFoldDB" id="A0AAD8YF77"/>
<organism evidence="1 2">
    <name type="scientific">Skeletonema marinoi</name>
    <dbReference type="NCBI Taxonomy" id="267567"/>
    <lineage>
        <taxon>Eukaryota</taxon>
        <taxon>Sar</taxon>
        <taxon>Stramenopiles</taxon>
        <taxon>Ochrophyta</taxon>
        <taxon>Bacillariophyta</taxon>
        <taxon>Coscinodiscophyceae</taxon>
        <taxon>Thalassiosirophycidae</taxon>
        <taxon>Thalassiosirales</taxon>
        <taxon>Skeletonemataceae</taxon>
        <taxon>Skeletonema</taxon>
        <taxon>Skeletonema marinoi-dohrnii complex</taxon>
    </lineage>
</organism>
<dbReference type="EMBL" id="JATAAI010000006">
    <property type="protein sequence ID" value="KAK1744753.1"/>
    <property type="molecule type" value="Genomic_DNA"/>
</dbReference>
<protein>
    <submittedName>
        <fullName evidence="1">Tautomerase/MIF superfamily protein</fullName>
    </submittedName>
</protein>
<evidence type="ECO:0000313" key="1">
    <source>
        <dbReference type="EMBL" id="KAK1744753.1"/>
    </source>
</evidence>
<dbReference type="Proteomes" id="UP001224775">
    <property type="component" value="Unassembled WGS sequence"/>
</dbReference>
<reference evidence="1" key="1">
    <citation type="submission" date="2023-06" db="EMBL/GenBank/DDBJ databases">
        <title>Survivors Of The Sea: Transcriptome response of Skeletonema marinoi to long-term dormancy.</title>
        <authorList>
            <person name="Pinder M.I.M."/>
            <person name="Kourtchenko O."/>
            <person name="Robertson E.K."/>
            <person name="Larsson T."/>
            <person name="Maumus F."/>
            <person name="Osuna-Cruz C.M."/>
            <person name="Vancaester E."/>
            <person name="Stenow R."/>
            <person name="Vandepoele K."/>
            <person name="Ploug H."/>
            <person name="Bruchert V."/>
            <person name="Godhe A."/>
            <person name="Topel M."/>
        </authorList>
    </citation>
    <scope>NUCLEOTIDE SEQUENCE</scope>
    <source>
        <strain evidence="1">R05AC</strain>
    </source>
</reference>
<proteinExistence type="predicted"/>
<keyword evidence="2" id="KW-1185">Reference proteome</keyword>
<accession>A0AAD8YF77</accession>